<evidence type="ECO:0000313" key="4">
    <source>
        <dbReference type="Proteomes" id="UP000759443"/>
    </source>
</evidence>
<sequence length="143" mass="15881">MYRQALLAASLFALLPASVGAEDLENGRYTFQPMENGLVRLDTRTGAMSLCQDKDGALICRMAADERAAYEEQLDRLEKRVTALETRIDSGGTALSSRNGTLPDDAEIDRSLGIMERFMRSFFGIVREFESKDKDATPTAQSY</sequence>
<dbReference type="Proteomes" id="UP000759443">
    <property type="component" value="Unassembled WGS sequence"/>
</dbReference>
<evidence type="ECO:0000256" key="1">
    <source>
        <dbReference type="SAM" id="Coils"/>
    </source>
</evidence>
<reference evidence="3 4" key="1">
    <citation type="submission" date="2021-03" db="EMBL/GenBank/DDBJ databases">
        <title>Genomic Encyclopedia of Type Strains, Phase IV (KMG-IV): sequencing the most valuable type-strain genomes for metagenomic binning, comparative biology and taxonomic classification.</title>
        <authorList>
            <person name="Goeker M."/>
        </authorList>
    </citation>
    <scope>NUCLEOTIDE SEQUENCE [LARGE SCALE GENOMIC DNA]</scope>
    <source>
        <strain evidence="3 4">DSM 21600</strain>
    </source>
</reference>
<comment type="caution">
    <text evidence="3">The sequence shown here is derived from an EMBL/GenBank/DDBJ whole genome shotgun (WGS) entry which is preliminary data.</text>
</comment>
<feature type="chain" id="PRO_5046154130" evidence="2">
    <location>
        <begin position="22"/>
        <end position="143"/>
    </location>
</feature>
<keyword evidence="2" id="KW-0732">Signal</keyword>
<dbReference type="EMBL" id="JAGGJU010000007">
    <property type="protein sequence ID" value="MBP1851359.1"/>
    <property type="molecule type" value="Genomic_DNA"/>
</dbReference>
<feature type="signal peptide" evidence="2">
    <location>
        <begin position="1"/>
        <end position="21"/>
    </location>
</feature>
<protein>
    <submittedName>
        <fullName evidence="3">Uncharacterized protein</fullName>
    </submittedName>
</protein>
<name>A0ABS4E0C9_9HYPH</name>
<gene>
    <name evidence="3" type="ORF">J2Z17_002804</name>
</gene>
<keyword evidence="4" id="KW-1185">Reference proteome</keyword>
<feature type="coiled-coil region" evidence="1">
    <location>
        <begin position="60"/>
        <end position="87"/>
    </location>
</feature>
<organism evidence="3 4">
    <name type="scientific">Rhizobium halophytocola</name>
    <dbReference type="NCBI Taxonomy" id="735519"/>
    <lineage>
        <taxon>Bacteria</taxon>
        <taxon>Pseudomonadati</taxon>
        <taxon>Pseudomonadota</taxon>
        <taxon>Alphaproteobacteria</taxon>
        <taxon>Hyphomicrobiales</taxon>
        <taxon>Rhizobiaceae</taxon>
        <taxon>Rhizobium/Agrobacterium group</taxon>
        <taxon>Rhizobium</taxon>
    </lineage>
</organism>
<keyword evidence="1" id="KW-0175">Coiled coil</keyword>
<proteinExistence type="predicted"/>
<evidence type="ECO:0000313" key="3">
    <source>
        <dbReference type="EMBL" id="MBP1851359.1"/>
    </source>
</evidence>
<dbReference type="RefSeq" id="WP_209945989.1">
    <property type="nucleotide sequence ID" value="NZ_JAGGJU010000007.1"/>
</dbReference>
<accession>A0ABS4E0C9</accession>
<evidence type="ECO:0000256" key="2">
    <source>
        <dbReference type="SAM" id="SignalP"/>
    </source>
</evidence>